<gene>
    <name evidence="1" type="ORF">A3G00_05060</name>
</gene>
<dbReference type="InterPro" id="IPR007922">
    <property type="entry name" value="DciA-like"/>
</dbReference>
<reference evidence="1 2" key="1">
    <citation type="journal article" date="2016" name="Nat. Commun.">
        <title>Thousands of microbial genomes shed light on interconnected biogeochemical processes in an aquifer system.</title>
        <authorList>
            <person name="Anantharaman K."/>
            <person name="Brown C.T."/>
            <person name="Hug L.A."/>
            <person name="Sharon I."/>
            <person name="Castelle C.J."/>
            <person name="Probst A.J."/>
            <person name="Thomas B.C."/>
            <person name="Singh A."/>
            <person name="Wilkins M.J."/>
            <person name="Karaoz U."/>
            <person name="Brodie E.L."/>
            <person name="Williams K.H."/>
            <person name="Hubbard S.S."/>
            <person name="Banfield J.F."/>
        </authorList>
    </citation>
    <scope>NUCLEOTIDE SEQUENCE [LARGE SCALE GENOMIC DNA]</scope>
</reference>
<dbReference type="Proteomes" id="UP000178347">
    <property type="component" value="Unassembled WGS sequence"/>
</dbReference>
<protein>
    <submittedName>
        <fullName evidence="1">Uncharacterized protein</fullName>
    </submittedName>
</protein>
<proteinExistence type="predicted"/>
<dbReference type="STRING" id="1798692.A3G00_05060"/>
<sequence>MPLSFLGDTLKNRIAAQTPLKKQLQASRIVECAKELLLEMFGKEQERNIAALFLKNRTLTISCANSAVAQEVRLRQQEIVNGVNAKIGKNEVDRIRYLL</sequence>
<accession>A0A1F6MRG3</accession>
<organism evidence="1 2">
    <name type="scientific">Candidatus Magasanikbacteria bacterium RIFCSPLOWO2_12_FULL_43_12</name>
    <dbReference type="NCBI Taxonomy" id="1798692"/>
    <lineage>
        <taxon>Bacteria</taxon>
        <taxon>Candidatus Magasanikiibacteriota</taxon>
    </lineage>
</organism>
<evidence type="ECO:0000313" key="2">
    <source>
        <dbReference type="Proteomes" id="UP000178347"/>
    </source>
</evidence>
<name>A0A1F6MRG3_9BACT</name>
<evidence type="ECO:0000313" key="1">
    <source>
        <dbReference type="EMBL" id="OGH74110.1"/>
    </source>
</evidence>
<comment type="caution">
    <text evidence="1">The sequence shown here is derived from an EMBL/GenBank/DDBJ whole genome shotgun (WGS) entry which is preliminary data.</text>
</comment>
<dbReference type="AlphaFoldDB" id="A0A1F6MRG3"/>
<dbReference type="Pfam" id="PF05258">
    <property type="entry name" value="DciA"/>
    <property type="match status" value="1"/>
</dbReference>
<dbReference type="EMBL" id="MFQN01000028">
    <property type="protein sequence ID" value="OGH74110.1"/>
    <property type="molecule type" value="Genomic_DNA"/>
</dbReference>